<keyword evidence="2" id="KW-1185">Reference proteome</keyword>
<dbReference type="Proteomes" id="UP000006729">
    <property type="component" value="Chromosome 8"/>
</dbReference>
<sequence>MFFCHCLHCTAFNWHWFTKSCRKLHSKHWVNSSAAEIQVQKQVELRQFHDCQHPVPNRGVHRIDSATIALHERLCSIQGNKSIE</sequence>
<name>A0ACC0SKC4_POPTR</name>
<comment type="caution">
    <text evidence="1">The sequence shown here is derived from an EMBL/GenBank/DDBJ whole genome shotgun (WGS) entry which is preliminary data.</text>
</comment>
<accession>A0ACC0SKC4</accession>
<dbReference type="EMBL" id="CM009297">
    <property type="protein sequence ID" value="KAI9389652.1"/>
    <property type="molecule type" value="Genomic_DNA"/>
</dbReference>
<protein>
    <submittedName>
        <fullName evidence="1">Uncharacterized protein</fullName>
    </submittedName>
</protein>
<gene>
    <name evidence="1" type="ORF">POPTR_008G073450v4</name>
</gene>
<evidence type="ECO:0000313" key="1">
    <source>
        <dbReference type="EMBL" id="KAI9389652.1"/>
    </source>
</evidence>
<reference evidence="1 2" key="1">
    <citation type="journal article" date="2006" name="Science">
        <title>The genome of black cottonwood, Populus trichocarpa (Torr. &amp; Gray).</title>
        <authorList>
            <person name="Tuskan G.A."/>
            <person name="Difazio S."/>
            <person name="Jansson S."/>
            <person name="Bohlmann J."/>
            <person name="Grigoriev I."/>
            <person name="Hellsten U."/>
            <person name="Putnam N."/>
            <person name="Ralph S."/>
            <person name="Rombauts S."/>
            <person name="Salamov A."/>
            <person name="Schein J."/>
            <person name="Sterck L."/>
            <person name="Aerts A."/>
            <person name="Bhalerao R.R."/>
            <person name="Bhalerao R.P."/>
            <person name="Blaudez D."/>
            <person name="Boerjan W."/>
            <person name="Brun A."/>
            <person name="Brunner A."/>
            <person name="Busov V."/>
            <person name="Campbell M."/>
            <person name="Carlson J."/>
            <person name="Chalot M."/>
            <person name="Chapman J."/>
            <person name="Chen G.L."/>
            <person name="Cooper D."/>
            <person name="Coutinho P.M."/>
            <person name="Couturier J."/>
            <person name="Covert S."/>
            <person name="Cronk Q."/>
            <person name="Cunningham R."/>
            <person name="Davis J."/>
            <person name="Degroeve S."/>
            <person name="Dejardin A."/>
            <person name="Depamphilis C."/>
            <person name="Detter J."/>
            <person name="Dirks B."/>
            <person name="Dubchak I."/>
            <person name="Duplessis S."/>
            <person name="Ehlting J."/>
            <person name="Ellis B."/>
            <person name="Gendler K."/>
            <person name="Goodstein D."/>
            <person name="Gribskov M."/>
            <person name="Grimwood J."/>
            <person name="Groover A."/>
            <person name="Gunter L."/>
            <person name="Hamberger B."/>
            <person name="Heinze B."/>
            <person name="Helariutta Y."/>
            <person name="Henrissat B."/>
            <person name="Holligan D."/>
            <person name="Holt R."/>
            <person name="Huang W."/>
            <person name="Islam-Faridi N."/>
            <person name="Jones S."/>
            <person name="Jones-Rhoades M."/>
            <person name="Jorgensen R."/>
            <person name="Joshi C."/>
            <person name="Kangasjarvi J."/>
            <person name="Karlsson J."/>
            <person name="Kelleher C."/>
            <person name="Kirkpatrick R."/>
            <person name="Kirst M."/>
            <person name="Kohler A."/>
            <person name="Kalluri U."/>
            <person name="Larimer F."/>
            <person name="Leebens-Mack J."/>
            <person name="Leple J.C."/>
            <person name="Locascio P."/>
            <person name="Lou Y."/>
            <person name="Lucas S."/>
            <person name="Martin F."/>
            <person name="Montanini B."/>
            <person name="Napoli C."/>
            <person name="Nelson D.R."/>
            <person name="Nelson C."/>
            <person name="Nieminen K."/>
            <person name="Nilsson O."/>
            <person name="Pereda V."/>
            <person name="Peter G."/>
            <person name="Philippe R."/>
            <person name="Pilate G."/>
            <person name="Poliakov A."/>
            <person name="Razumovskaya J."/>
            <person name="Richardson P."/>
            <person name="Rinaldi C."/>
            <person name="Ritland K."/>
            <person name="Rouze P."/>
            <person name="Ryaboy D."/>
            <person name="Schmutz J."/>
            <person name="Schrader J."/>
            <person name="Segerman B."/>
            <person name="Shin H."/>
            <person name="Siddiqui A."/>
            <person name="Sterky F."/>
            <person name="Terry A."/>
            <person name="Tsai C.J."/>
            <person name="Uberbacher E."/>
            <person name="Unneberg P."/>
            <person name="Vahala J."/>
            <person name="Wall K."/>
            <person name="Wessler S."/>
            <person name="Yang G."/>
            <person name="Yin T."/>
            <person name="Douglas C."/>
            <person name="Marra M."/>
            <person name="Sandberg G."/>
            <person name="Van de Peer Y."/>
            <person name="Rokhsar D."/>
        </authorList>
    </citation>
    <scope>NUCLEOTIDE SEQUENCE [LARGE SCALE GENOMIC DNA]</scope>
    <source>
        <strain evidence="2">cv. Nisqually</strain>
    </source>
</reference>
<organism evidence="1 2">
    <name type="scientific">Populus trichocarpa</name>
    <name type="common">Western balsam poplar</name>
    <name type="synonym">Populus balsamifera subsp. trichocarpa</name>
    <dbReference type="NCBI Taxonomy" id="3694"/>
    <lineage>
        <taxon>Eukaryota</taxon>
        <taxon>Viridiplantae</taxon>
        <taxon>Streptophyta</taxon>
        <taxon>Embryophyta</taxon>
        <taxon>Tracheophyta</taxon>
        <taxon>Spermatophyta</taxon>
        <taxon>Magnoliopsida</taxon>
        <taxon>eudicotyledons</taxon>
        <taxon>Gunneridae</taxon>
        <taxon>Pentapetalae</taxon>
        <taxon>rosids</taxon>
        <taxon>fabids</taxon>
        <taxon>Malpighiales</taxon>
        <taxon>Salicaceae</taxon>
        <taxon>Saliceae</taxon>
        <taxon>Populus</taxon>
    </lineage>
</organism>
<proteinExistence type="predicted"/>
<evidence type="ECO:0000313" key="2">
    <source>
        <dbReference type="Proteomes" id="UP000006729"/>
    </source>
</evidence>